<evidence type="ECO:0000313" key="2">
    <source>
        <dbReference type="EMBL" id="GET01438.1"/>
    </source>
</evidence>
<dbReference type="GO" id="GO:0031047">
    <property type="term" value="P:regulatory ncRNA-mediated gene silencing"/>
    <property type="evidence" value="ECO:0007669"/>
    <property type="project" value="InterPro"/>
</dbReference>
<dbReference type="Proteomes" id="UP000615446">
    <property type="component" value="Unassembled WGS sequence"/>
</dbReference>
<name>A0A8H3R3F3_9GLOM</name>
<evidence type="ECO:0000313" key="3">
    <source>
        <dbReference type="Proteomes" id="UP000615446"/>
    </source>
</evidence>
<comment type="caution">
    <text evidence="2">The sequence shown here is derived from an EMBL/GenBank/DDBJ whole genome shotgun (WGS) entry which is preliminary data.</text>
</comment>
<dbReference type="OrthoDB" id="435402at2759"/>
<feature type="region of interest" description="Disordered" evidence="1">
    <location>
        <begin position="92"/>
        <end position="159"/>
    </location>
</feature>
<dbReference type="GO" id="GO:0033167">
    <property type="term" value="C:ARC complex"/>
    <property type="evidence" value="ECO:0007669"/>
    <property type="project" value="InterPro"/>
</dbReference>
<protein>
    <submittedName>
        <fullName evidence="2">Argonaute complex, subunit Arb1</fullName>
    </submittedName>
</protein>
<feature type="compositionally biased region" description="Basic and acidic residues" evidence="1">
    <location>
        <begin position="96"/>
        <end position="114"/>
    </location>
</feature>
<dbReference type="Pfam" id="PF09692">
    <property type="entry name" value="Arb1"/>
    <property type="match status" value="2"/>
</dbReference>
<proteinExistence type="predicted"/>
<dbReference type="InterPro" id="IPR018606">
    <property type="entry name" value="Arb1"/>
</dbReference>
<feature type="region of interest" description="Disordered" evidence="1">
    <location>
        <begin position="378"/>
        <end position="412"/>
    </location>
</feature>
<reference evidence="2" key="1">
    <citation type="submission" date="2019-10" db="EMBL/GenBank/DDBJ databases">
        <title>Conservation and host-specific expression of non-tandemly repeated heterogenous ribosome RNA gene in arbuscular mycorrhizal fungi.</title>
        <authorList>
            <person name="Maeda T."/>
            <person name="Kobayashi Y."/>
            <person name="Nakagawa T."/>
            <person name="Ezawa T."/>
            <person name="Yamaguchi K."/>
            <person name="Bino T."/>
            <person name="Nishimoto Y."/>
            <person name="Shigenobu S."/>
            <person name="Kawaguchi M."/>
        </authorList>
    </citation>
    <scope>NUCLEOTIDE SEQUENCE</scope>
    <source>
        <strain evidence="2">HR1</strain>
    </source>
</reference>
<sequence>MKFVTTNEHVPPSFVSFYYKRFGRTIDLIHFAIKELRYYLAENINFRISIQGKQDQCDNATSLLSCVSDQKSSEDREMDTFLDDEHKSRKFRKVTAAKDGKSGDRSENLDKNKNDTSSASPGETVDIAISTKRTINPNAGLKKKNDNDDGDPYDPSRPITHRIEMAVKKFRKEHVSEKLRNQLFNSYLTFGGVNINKNQAEADGKNIADVEVIEVDFTYTVRVYLSGFLIDKSGYVQMNIFQEAPQVVILFLNYLSENNVCPEYEDDMQEALRIAHRAKYELPNCKELDFNAPGKFNKACSLLFGGELYGSLDDPFDDEEMAASMIGISKEEAIQLVKKVFGVKALTELRQIKEDSRYNLTCEIIDVEPFQTNILNASTNENRNSNTSGTQDANDENSVADSYESSDPNNNTQIIDETNLKKIMLREHNIAITEPFYISECSYITNYAIPGILITADFHKLSNGLSYWDNITNVCPSYYLACPDDDD</sequence>
<gene>
    <name evidence="2" type="ORF">RCL2_002784500</name>
</gene>
<accession>A0A8H3R3F3</accession>
<dbReference type="AlphaFoldDB" id="A0A8H3R3F3"/>
<evidence type="ECO:0000256" key="1">
    <source>
        <dbReference type="SAM" id="MobiDB-lite"/>
    </source>
</evidence>
<organism evidence="2 3">
    <name type="scientific">Rhizophagus clarus</name>
    <dbReference type="NCBI Taxonomy" id="94130"/>
    <lineage>
        <taxon>Eukaryota</taxon>
        <taxon>Fungi</taxon>
        <taxon>Fungi incertae sedis</taxon>
        <taxon>Mucoromycota</taxon>
        <taxon>Glomeromycotina</taxon>
        <taxon>Glomeromycetes</taxon>
        <taxon>Glomerales</taxon>
        <taxon>Glomeraceae</taxon>
        <taxon>Rhizophagus</taxon>
    </lineage>
</organism>
<dbReference type="EMBL" id="BLAL01000300">
    <property type="protein sequence ID" value="GET01438.1"/>
    <property type="molecule type" value="Genomic_DNA"/>
</dbReference>